<name>A0A8E0RX07_9TREM</name>
<keyword evidence="5" id="KW-0227">DNA damage</keyword>
<evidence type="ECO:0000256" key="11">
    <source>
        <dbReference type="ARBA" id="ARBA00079896"/>
    </source>
</evidence>
<evidence type="ECO:0000313" key="12">
    <source>
        <dbReference type="EMBL" id="KAA0192890.1"/>
    </source>
</evidence>
<evidence type="ECO:0000256" key="7">
    <source>
        <dbReference type="ARBA" id="ARBA00022839"/>
    </source>
</evidence>
<evidence type="ECO:0000256" key="9">
    <source>
        <dbReference type="ARBA" id="ARBA00059283"/>
    </source>
</evidence>
<dbReference type="GO" id="GO:0004527">
    <property type="term" value="F:exonuclease activity"/>
    <property type="evidence" value="ECO:0007669"/>
    <property type="project" value="UniProtKB-KW"/>
</dbReference>
<evidence type="ECO:0000256" key="5">
    <source>
        <dbReference type="ARBA" id="ARBA00022763"/>
    </source>
</evidence>
<dbReference type="SUPFAM" id="SSF55979">
    <property type="entry name" value="DNA clamp"/>
    <property type="match status" value="1"/>
</dbReference>
<evidence type="ECO:0000313" key="13">
    <source>
        <dbReference type="Proteomes" id="UP000728185"/>
    </source>
</evidence>
<comment type="function">
    <text evidence="9">Component of the 9-1-1 cell-cycle checkpoint response complex that plays a major role in DNA repair. The 9-1-1 complex is recruited to DNA lesion upon damage by the RAD17-replication factor C (RFC) clamp loader complex. Acts then as a sliding clamp platform on DNA for several proteins involved in long-patch base excision repair (LP-BER). The 9-1-1 complex stimulates DNA polymerase beta (POLB) activity by increasing its affinity for the 3'-OH end of the primer-template and stabilizes POLB to those sites where LP-BER proceeds; endonuclease FEN1 cleavage activity on substrates with double, nick, or gap flaps of distinct sequences and lengths; and DNA ligase I (LIG1) on long-patch base excision repair substrates. The 9-1-1 complex is necessary for the recruitment of RHNO1 to sites of double-stranded breaks (DSB) occurring during the S phase. RAD9A possesses 3'-&gt;5' double stranded DNA exonuclease activity.</text>
</comment>
<dbReference type="GO" id="GO:0031573">
    <property type="term" value="P:mitotic intra-S DNA damage checkpoint signaling"/>
    <property type="evidence" value="ECO:0007669"/>
    <property type="project" value="TreeGrafter"/>
</dbReference>
<evidence type="ECO:0000256" key="1">
    <source>
        <dbReference type="ARBA" id="ARBA00004123"/>
    </source>
</evidence>
<evidence type="ECO:0000256" key="3">
    <source>
        <dbReference type="ARBA" id="ARBA00022553"/>
    </source>
</evidence>
<evidence type="ECO:0000256" key="8">
    <source>
        <dbReference type="ARBA" id="ARBA00023242"/>
    </source>
</evidence>
<protein>
    <recommendedName>
        <fullName evidence="10">Cell cycle checkpoint control protein RAD9A</fullName>
    </recommendedName>
    <alternativeName>
        <fullName evidence="11">DNA repair exonuclease rad9 homolog A</fullName>
    </alternativeName>
</protein>
<dbReference type="Proteomes" id="UP000728185">
    <property type="component" value="Unassembled WGS sequence"/>
</dbReference>
<comment type="subcellular location">
    <subcellularLocation>
        <location evidence="1">Nucleus</location>
    </subcellularLocation>
</comment>
<dbReference type="GO" id="GO:0071479">
    <property type="term" value="P:cellular response to ionizing radiation"/>
    <property type="evidence" value="ECO:0007669"/>
    <property type="project" value="TreeGrafter"/>
</dbReference>
<sequence length="468" mass="52479">MRLSLHQTELKVFIRCVNSLAKLGNEIYFNWTIDGLYLKTVNQSRSAYASVVFKPCFFEKCSTCPSEGVTKFKIASRSCCNIFKPSVSLERAVHKCRIILNDDRTLLIVQFFCKYGIVKTFNMSIMDCEHLEALYSLEESANHLALSTRILIEVLNNFKQSSEEITVILKEGECTFQNYILQGDPTSILTQLPLSADEFDSYLVGLPSELTFSQKELRALLNFCDLVSPVLRIYCDRPGKPMIFACTHETRLCARFVLATLPSDAYAVSASQRSQPVQRHAIFSKTPVQVRRVALNPATQSQRPSRPVFPTFDGDTTANEVTLLTNVARESTESPTVGATETAVINQSRMVLSNVRNPKLMNTQPVTTILSPIPPPRPYNVPRISQPVRSTEVSKASADINPPFKKARSELFSFIEHSEDADSMTVEDMDLELQQLTRPFCLPNPNFSNYTTATPGRTVLVADSDEEN</sequence>
<evidence type="ECO:0000256" key="2">
    <source>
        <dbReference type="ARBA" id="ARBA00008494"/>
    </source>
</evidence>
<keyword evidence="8" id="KW-0539">Nucleus</keyword>
<proteinExistence type="inferred from homology"/>
<accession>A0A8E0RX07</accession>
<dbReference type="Gene3D" id="3.70.10.10">
    <property type="match status" value="1"/>
</dbReference>
<evidence type="ECO:0000256" key="10">
    <source>
        <dbReference type="ARBA" id="ARBA00069752"/>
    </source>
</evidence>
<reference evidence="12" key="1">
    <citation type="submission" date="2019-05" db="EMBL/GenBank/DDBJ databases">
        <title>Annotation for the trematode Fasciolopsis buski.</title>
        <authorList>
            <person name="Choi Y.-J."/>
        </authorList>
    </citation>
    <scope>NUCLEOTIDE SEQUENCE</scope>
    <source>
        <strain evidence="12">HT</strain>
        <tissue evidence="12">Whole worm</tissue>
    </source>
</reference>
<gene>
    <name evidence="12" type="ORF">FBUS_00086</name>
</gene>
<evidence type="ECO:0000256" key="6">
    <source>
        <dbReference type="ARBA" id="ARBA00022801"/>
    </source>
</evidence>
<dbReference type="OrthoDB" id="60092at2759"/>
<dbReference type="InterPro" id="IPR046938">
    <property type="entry name" value="DNA_clamp_sf"/>
</dbReference>
<dbReference type="GO" id="GO:0000076">
    <property type="term" value="P:DNA replication checkpoint signaling"/>
    <property type="evidence" value="ECO:0007669"/>
    <property type="project" value="TreeGrafter"/>
</dbReference>
<dbReference type="GO" id="GO:0030896">
    <property type="term" value="C:checkpoint clamp complex"/>
    <property type="evidence" value="ECO:0007669"/>
    <property type="project" value="InterPro"/>
</dbReference>
<dbReference type="FunFam" id="3.70.10.10:FF:000005">
    <property type="entry name" value="Cell cycle checkpoint control protein"/>
    <property type="match status" value="1"/>
</dbReference>
<evidence type="ECO:0000256" key="4">
    <source>
        <dbReference type="ARBA" id="ARBA00022722"/>
    </source>
</evidence>
<dbReference type="PANTHER" id="PTHR15237">
    <property type="entry name" value="DNA REPAIR PROTEIN RAD9"/>
    <property type="match status" value="1"/>
</dbReference>
<keyword evidence="7" id="KW-0269">Exonuclease</keyword>
<keyword evidence="6" id="KW-0378">Hydrolase</keyword>
<keyword evidence="4" id="KW-0540">Nuclease</keyword>
<keyword evidence="13" id="KW-1185">Reference proteome</keyword>
<dbReference type="GO" id="GO:0006281">
    <property type="term" value="P:DNA repair"/>
    <property type="evidence" value="ECO:0007669"/>
    <property type="project" value="TreeGrafter"/>
</dbReference>
<comment type="caution">
    <text evidence="12">The sequence shown here is derived from an EMBL/GenBank/DDBJ whole genome shotgun (WGS) entry which is preliminary data.</text>
</comment>
<dbReference type="Pfam" id="PF04139">
    <property type="entry name" value="Rad9"/>
    <property type="match status" value="1"/>
</dbReference>
<dbReference type="AlphaFoldDB" id="A0A8E0RX07"/>
<dbReference type="InterPro" id="IPR007268">
    <property type="entry name" value="Rad9/Ddc1"/>
</dbReference>
<comment type="similarity">
    <text evidence="2">Belongs to the rad9 family.</text>
</comment>
<keyword evidence="3" id="KW-0597">Phosphoprotein</keyword>
<dbReference type="PANTHER" id="PTHR15237:SF0">
    <property type="entry name" value="CELL CYCLE CHECKPOINT CONTROL PROTEIN"/>
    <property type="match status" value="1"/>
</dbReference>
<dbReference type="EMBL" id="LUCM01005385">
    <property type="protein sequence ID" value="KAA0192890.1"/>
    <property type="molecule type" value="Genomic_DNA"/>
</dbReference>
<organism evidence="12 13">
    <name type="scientific">Fasciolopsis buskii</name>
    <dbReference type="NCBI Taxonomy" id="27845"/>
    <lineage>
        <taxon>Eukaryota</taxon>
        <taxon>Metazoa</taxon>
        <taxon>Spiralia</taxon>
        <taxon>Lophotrochozoa</taxon>
        <taxon>Platyhelminthes</taxon>
        <taxon>Trematoda</taxon>
        <taxon>Digenea</taxon>
        <taxon>Plagiorchiida</taxon>
        <taxon>Echinostomata</taxon>
        <taxon>Echinostomatoidea</taxon>
        <taxon>Fasciolidae</taxon>
        <taxon>Fasciolopsis</taxon>
    </lineage>
</organism>